<sequence length="482" mass="50812">METFSNFVTTLGNFAWGPFMIVMLVGTSLFLSIGTKFLQFRKMPLAFKLLLSNRESNEEGDMSPFAALMTSLAATIGTGNIAGVATAIVAGGPGAIFWMWVVALVGGASKYVEAVLAVEFREINEKGERSGGPMYYIRNGMGKKWAWLGWLYAFFGVMACFGPGNLVQANAVASVMNTSFGVPHLITGIVVAIATAIVLIGGVKSIGKVSDKVVPLMAGVYIVGALAILVLHVDKIPAAFGMIFSNAFTGHAVQGGLLGTVIRFGVARGVFSNEAGLGTAAIAHGAAATKDPVKQGIIGSLGSFIDTLMVCSMTALVILVSPAINIGQDGILQLLASDGAMYPVTMKAELASQGINLISGAALTSKAFNMGLPGPGDLIIVVGLIFFSYSTILGWYYYGSKCLEYIAGVKAVEVYKWLWIGMCVVGAVVKLDIVWGLSDAFNGLMILPNLIGMLALSPLVFKMTKDYESNESTESNKLKRNV</sequence>
<evidence type="ECO:0000256" key="4">
    <source>
        <dbReference type="ARBA" id="ARBA00022475"/>
    </source>
</evidence>
<protein>
    <submittedName>
        <fullName evidence="9">Sodium:alanine symporter family protein</fullName>
    </submittedName>
</protein>
<keyword evidence="3 8" id="KW-0813">Transport</keyword>
<gene>
    <name evidence="9" type="ORF">P4S50_14585</name>
</gene>
<feature type="transmembrane region" description="Helical" evidence="8">
    <location>
        <begin position="145"/>
        <end position="164"/>
    </location>
</feature>
<reference evidence="9 10" key="1">
    <citation type="submission" date="2023-03" db="EMBL/GenBank/DDBJ databases">
        <title>Complete genome sequence of Tepidibacter sp. SWIR-1, isolated from a deep-sea hydrothermal vent.</title>
        <authorList>
            <person name="Li X."/>
        </authorList>
    </citation>
    <scope>NUCLEOTIDE SEQUENCE [LARGE SCALE GENOMIC DNA]</scope>
    <source>
        <strain evidence="9 10">SWIR-1</strain>
    </source>
</reference>
<evidence type="ECO:0000256" key="1">
    <source>
        <dbReference type="ARBA" id="ARBA00004651"/>
    </source>
</evidence>
<name>A0ABY8E9K6_9FIRM</name>
<evidence type="ECO:0000256" key="7">
    <source>
        <dbReference type="ARBA" id="ARBA00023136"/>
    </source>
</evidence>
<feature type="transmembrane region" description="Helical" evidence="8">
    <location>
        <begin position="213"/>
        <end position="233"/>
    </location>
</feature>
<evidence type="ECO:0000313" key="10">
    <source>
        <dbReference type="Proteomes" id="UP001222800"/>
    </source>
</evidence>
<dbReference type="InterPro" id="IPR001463">
    <property type="entry name" value="Na/Ala_symport"/>
</dbReference>
<dbReference type="PANTHER" id="PTHR30330:SF3">
    <property type="entry name" value="TRANSCRIPTIONAL REGULATOR, LRP FAMILY"/>
    <property type="match status" value="1"/>
</dbReference>
<comment type="similarity">
    <text evidence="2 8">Belongs to the alanine or glycine:cation symporter (AGCS) (TC 2.A.25) family.</text>
</comment>
<evidence type="ECO:0000256" key="3">
    <source>
        <dbReference type="ARBA" id="ARBA00022448"/>
    </source>
</evidence>
<keyword evidence="7 8" id="KW-0472">Membrane</keyword>
<keyword evidence="8" id="KW-0769">Symport</keyword>
<feature type="transmembrane region" description="Helical" evidence="8">
    <location>
        <begin position="304"/>
        <end position="324"/>
    </location>
</feature>
<feature type="transmembrane region" description="Helical" evidence="8">
    <location>
        <begin position="378"/>
        <end position="397"/>
    </location>
</feature>
<feature type="transmembrane region" description="Helical" evidence="8">
    <location>
        <begin position="417"/>
        <end position="437"/>
    </location>
</feature>
<dbReference type="Gene3D" id="1.20.1740.10">
    <property type="entry name" value="Amino acid/polyamine transporter I"/>
    <property type="match status" value="1"/>
</dbReference>
<keyword evidence="6 8" id="KW-1133">Transmembrane helix</keyword>
<dbReference type="RefSeq" id="WP_277731532.1">
    <property type="nucleotide sequence ID" value="NZ_CP120733.1"/>
</dbReference>
<evidence type="ECO:0000313" key="9">
    <source>
        <dbReference type="EMBL" id="WFD09602.1"/>
    </source>
</evidence>
<keyword evidence="5 8" id="KW-0812">Transmembrane</keyword>
<evidence type="ECO:0000256" key="8">
    <source>
        <dbReference type="RuleBase" id="RU363064"/>
    </source>
</evidence>
<feature type="transmembrane region" description="Helical" evidence="8">
    <location>
        <begin position="14"/>
        <end position="33"/>
    </location>
</feature>
<comment type="subcellular location">
    <subcellularLocation>
        <location evidence="1 8">Cell membrane</location>
        <topology evidence="1 8">Multi-pass membrane protein</topology>
    </subcellularLocation>
</comment>
<dbReference type="NCBIfam" id="TIGR00835">
    <property type="entry name" value="agcS"/>
    <property type="match status" value="1"/>
</dbReference>
<keyword evidence="10" id="KW-1185">Reference proteome</keyword>
<dbReference type="EMBL" id="CP120733">
    <property type="protein sequence ID" value="WFD09602.1"/>
    <property type="molecule type" value="Genomic_DNA"/>
</dbReference>
<organism evidence="9 10">
    <name type="scientific">Tepidibacter hydrothermalis</name>
    <dbReference type="NCBI Taxonomy" id="3036126"/>
    <lineage>
        <taxon>Bacteria</taxon>
        <taxon>Bacillati</taxon>
        <taxon>Bacillota</taxon>
        <taxon>Clostridia</taxon>
        <taxon>Peptostreptococcales</taxon>
        <taxon>Peptostreptococcaceae</taxon>
        <taxon>Tepidibacter</taxon>
    </lineage>
</organism>
<feature type="transmembrane region" description="Helical" evidence="8">
    <location>
        <begin position="184"/>
        <end position="201"/>
    </location>
</feature>
<dbReference type="PRINTS" id="PR00175">
    <property type="entry name" value="NAALASMPORT"/>
</dbReference>
<dbReference type="PANTHER" id="PTHR30330">
    <property type="entry name" value="AGSS FAMILY TRANSPORTER, SODIUM-ALANINE"/>
    <property type="match status" value="1"/>
</dbReference>
<proteinExistence type="inferred from homology"/>
<evidence type="ECO:0000256" key="2">
    <source>
        <dbReference type="ARBA" id="ARBA00009261"/>
    </source>
</evidence>
<evidence type="ECO:0000256" key="5">
    <source>
        <dbReference type="ARBA" id="ARBA00022692"/>
    </source>
</evidence>
<feature type="transmembrane region" description="Helical" evidence="8">
    <location>
        <begin position="65"/>
        <end position="90"/>
    </location>
</feature>
<dbReference type="Proteomes" id="UP001222800">
    <property type="component" value="Chromosome"/>
</dbReference>
<accession>A0ABY8E9K6</accession>
<feature type="transmembrane region" description="Helical" evidence="8">
    <location>
        <begin position="443"/>
        <end position="461"/>
    </location>
</feature>
<dbReference type="PROSITE" id="PS00873">
    <property type="entry name" value="NA_ALANINE_SYMP"/>
    <property type="match status" value="1"/>
</dbReference>
<dbReference type="Pfam" id="PF01235">
    <property type="entry name" value="Na_Ala_symp"/>
    <property type="match status" value="1"/>
</dbReference>
<evidence type="ECO:0000256" key="6">
    <source>
        <dbReference type="ARBA" id="ARBA00022989"/>
    </source>
</evidence>
<keyword evidence="4 8" id="KW-1003">Cell membrane</keyword>